<evidence type="ECO:0000313" key="1">
    <source>
        <dbReference type="Ensembl" id="ENSOSUP00000008721.1"/>
    </source>
</evidence>
<reference evidence="1" key="1">
    <citation type="submission" date="2025-08" db="UniProtKB">
        <authorList>
            <consortium name="Ensembl"/>
        </authorList>
    </citation>
    <scope>IDENTIFICATION</scope>
</reference>
<name>A0A8C8E8E3_9STRI</name>
<protein>
    <submittedName>
        <fullName evidence="1">Uncharacterized protein</fullName>
    </submittedName>
</protein>
<evidence type="ECO:0000313" key="2">
    <source>
        <dbReference type="Proteomes" id="UP000694552"/>
    </source>
</evidence>
<dbReference type="Proteomes" id="UP000694552">
    <property type="component" value="Unplaced"/>
</dbReference>
<sequence>MATVVVEVDSEPSCSIPNPTSPSPSLSHRFLDSKFYLLVVIGELVTEEHLRRAIANIERGEAAGSGD</sequence>
<dbReference type="AlphaFoldDB" id="A0A8C8E8E3"/>
<reference evidence="1" key="2">
    <citation type="submission" date="2025-09" db="UniProtKB">
        <authorList>
            <consortium name="Ensembl"/>
        </authorList>
    </citation>
    <scope>IDENTIFICATION</scope>
</reference>
<keyword evidence="2" id="KW-1185">Reference proteome</keyword>
<organism evidence="1 2">
    <name type="scientific">Otus sunia</name>
    <name type="common">Oriental scops-owl</name>
    <dbReference type="NCBI Taxonomy" id="257818"/>
    <lineage>
        <taxon>Eukaryota</taxon>
        <taxon>Metazoa</taxon>
        <taxon>Chordata</taxon>
        <taxon>Craniata</taxon>
        <taxon>Vertebrata</taxon>
        <taxon>Euteleostomi</taxon>
        <taxon>Archelosauria</taxon>
        <taxon>Archosauria</taxon>
        <taxon>Dinosauria</taxon>
        <taxon>Saurischia</taxon>
        <taxon>Theropoda</taxon>
        <taxon>Coelurosauria</taxon>
        <taxon>Aves</taxon>
        <taxon>Neognathae</taxon>
        <taxon>Neoaves</taxon>
        <taxon>Telluraves</taxon>
        <taxon>Strigiformes</taxon>
        <taxon>Strigidae</taxon>
        <taxon>Otus</taxon>
    </lineage>
</organism>
<accession>A0A8C8E8E3</accession>
<dbReference type="Ensembl" id="ENSOSUT00000009034.1">
    <property type="protein sequence ID" value="ENSOSUP00000008721.1"/>
    <property type="gene ID" value="ENSOSUG00000006439.1"/>
</dbReference>
<proteinExistence type="predicted"/>